<protein>
    <recommendedName>
        <fullName evidence="2">non-specific serine/threonine protein kinase</fullName>
        <ecNumber evidence="2">2.7.11.1</ecNumber>
    </recommendedName>
</protein>
<evidence type="ECO:0000256" key="13">
    <source>
        <dbReference type="PROSITE-ProRule" id="PRU10141"/>
    </source>
</evidence>
<gene>
    <name evidence="14" type="ORF">HHK36_002465</name>
</gene>
<keyword evidence="7" id="KW-0418">Kinase</keyword>
<dbReference type="GO" id="GO:0005886">
    <property type="term" value="C:plasma membrane"/>
    <property type="evidence" value="ECO:0007669"/>
    <property type="project" value="UniProtKB-SubCell"/>
</dbReference>
<dbReference type="PROSITE" id="PS00107">
    <property type="entry name" value="PROTEIN_KINASE_ATP"/>
    <property type="match status" value="1"/>
</dbReference>
<dbReference type="PROSITE" id="PS00108">
    <property type="entry name" value="PROTEIN_KINASE_ST"/>
    <property type="match status" value="1"/>
</dbReference>
<dbReference type="EMBL" id="JABCRI010000002">
    <property type="protein sequence ID" value="KAF8409946.1"/>
    <property type="molecule type" value="Genomic_DNA"/>
</dbReference>
<evidence type="ECO:0000256" key="8">
    <source>
        <dbReference type="ARBA" id="ARBA00022840"/>
    </source>
</evidence>
<proteinExistence type="predicted"/>
<evidence type="ECO:0000313" key="14">
    <source>
        <dbReference type="EMBL" id="KAF8409946.1"/>
    </source>
</evidence>
<dbReference type="Proteomes" id="UP000655225">
    <property type="component" value="Unassembled WGS sequence"/>
</dbReference>
<reference evidence="14 15" key="1">
    <citation type="submission" date="2020-04" db="EMBL/GenBank/DDBJ databases">
        <title>Plant Genome Project.</title>
        <authorList>
            <person name="Zhang R.-G."/>
        </authorList>
    </citation>
    <scope>NUCLEOTIDE SEQUENCE [LARGE SCALE GENOMIC DNA]</scope>
    <source>
        <strain evidence="14">YNK0</strain>
        <tissue evidence="14">Leaf</tissue>
    </source>
</reference>
<keyword evidence="6 13" id="KW-0547">Nucleotide-binding</keyword>
<dbReference type="InterPro" id="IPR011009">
    <property type="entry name" value="Kinase-like_dom_sf"/>
</dbReference>
<evidence type="ECO:0000256" key="12">
    <source>
        <dbReference type="ARBA" id="ARBA00048679"/>
    </source>
</evidence>
<evidence type="ECO:0000256" key="11">
    <source>
        <dbReference type="ARBA" id="ARBA00047899"/>
    </source>
</evidence>
<dbReference type="Gene3D" id="1.10.510.10">
    <property type="entry name" value="Transferase(Phosphotransferase) domain 1"/>
    <property type="match status" value="3"/>
</dbReference>
<dbReference type="PANTHER" id="PTHR47982:SF6">
    <property type="entry name" value="PROLINE-RICH RECEPTOR-LIKE PROTEIN KINASE PERK4"/>
    <property type="match status" value="1"/>
</dbReference>
<comment type="catalytic activity">
    <reaction evidence="12">
        <text>L-seryl-[protein] + ATP = O-phospho-L-seryl-[protein] + ADP + H(+)</text>
        <dbReference type="Rhea" id="RHEA:17989"/>
        <dbReference type="Rhea" id="RHEA-COMP:9863"/>
        <dbReference type="Rhea" id="RHEA-COMP:11604"/>
        <dbReference type="ChEBI" id="CHEBI:15378"/>
        <dbReference type="ChEBI" id="CHEBI:29999"/>
        <dbReference type="ChEBI" id="CHEBI:30616"/>
        <dbReference type="ChEBI" id="CHEBI:83421"/>
        <dbReference type="ChEBI" id="CHEBI:456216"/>
        <dbReference type="EC" id="2.7.11.1"/>
    </reaction>
</comment>
<organism evidence="14 15">
    <name type="scientific">Tetracentron sinense</name>
    <name type="common">Spur-leaf</name>
    <dbReference type="NCBI Taxonomy" id="13715"/>
    <lineage>
        <taxon>Eukaryota</taxon>
        <taxon>Viridiplantae</taxon>
        <taxon>Streptophyta</taxon>
        <taxon>Embryophyta</taxon>
        <taxon>Tracheophyta</taxon>
        <taxon>Spermatophyta</taxon>
        <taxon>Magnoliopsida</taxon>
        <taxon>Trochodendrales</taxon>
        <taxon>Trochodendraceae</taxon>
        <taxon>Tetracentron</taxon>
    </lineage>
</organism>
<keyword evidence="3" id="KW-0723">Serine/threonine-protein kinase</keyword>
<keyword evidence="5" id="KW-0812">Transmembrane</keyword>
<dbReference type="AlphaFoldDB" id="A0A834ZMF8"/>
<dbReference type="OMA" id="HEMAGMI"/>
<evidence type="ECO:0000256" key="4">
    <source>
        <dbReference type="ARBA" id="ARBA00022679"/>
    </source>
</evidence>
<keyword evidence="8 13" id="KW-0067">ATP-binding</keyword>
<evidence type="ECO:0000256" key="6">
    <source>
        <dbReference type="ARBA" id="ARBA00022741"/>
    </source>
</evidence>
<evidence type="ECO:0000256" key="7">
    <source>
        <dbReference type="ARBA" id="ARBA00022777"/>
    </source>
</evidence>
<evidence type="ECO:0000313" key="15">
    <source>
        <dbReference type="Proteomes" id="UP000655225"/>
    </source>
</evidence>
<name>A0A834ZMF8_TETSI</name>
<evidence type="ECO:0000256" key="9">
    <source>
        <dbReference type="ARBA" id="ARBA00022989"/>
    </source>
</evidence>
<comment type="caution">
    <text evidence="14">The sequence shown here is derived from an EMBL/GenBank/DDBJ whole genome shotgun (WGS) entry which is preliminary data.</text>
</comment>
<accession>A0A834ZMF8</accession>
<evidence type="ECO:0000256" key="2">
    <source>
        <dbReference type="ARBA" id="ARBA00012513"/>
    </source>
</evidence>
<dbReference type="PANTHER" id="PTHR47982">
    <property type="entry name" value="PROLINE-RICH RECEPTOR-LIKE PROTEIN KINASE PERK4"/>
    <property type="match status" value="1"/>
</dbReference>
<evidence type="ECO:0000256" key="1">
    <source>
        <dbReference type="ARBA" id="ARBA00004162"/>
    </source>
</evidence>
<dbReference type="OrthoDB" id="4062651at2759"/>
<dbReference type="InterPro" id="IPR008271">
    <property type="entry name" value="Ser/Thr_kinase_AS"/>
</dbReference>
<comment type="catalytic activity">
    <reaction evidence="11">
        <text>L-threonyl-[protein] + ATP = O-phospho-L-threonyl-[protein] + ADP + H(+)</text>
        <dbReference type="Rhea" id="RHEA:46608"/>
        <dbReference type="Rhea" id="RHEA-COMP:11060"/>
        <dbReference type="Rhea" id="RHEA-COMP:11605"/>
        <dbReference type="ChEBI" id="CHEBI:15378"/>
        <dbReference type="ChEBI" id="CHEBI:30013"/>
        <dbReference type="ChEBI" id="CHEBI:30616"/>
        <dbReference type="ChEBI" id="CHEBI:61977"/>
        <dbReference type="ChEBI" id="CHEBI:456216"/>
        <dbReference type="EC" id="2.7.11.1"/>
    </reaction>
</comment>
<evidence type="ECO:0000256" key="10">
    <source>
        <dbReference type="ARBA" id="ARBA00023136"/>
    </source>
</evidence>
<feature type="binding site" evidence="13">
    <location>
        <position position="69"/>
    </location>
    <ligand>
        <name>ATP</name>
        <dbReference type="ChEBI" id="CHEBI:30616"/>
    </ligand>
</feature>
<keyword evidence="9" id="KW-1133">Transmembrane helix</keyword>
<dbReference type="SUPFAM" id="SSF56112">
    <property type="entry name" value="Protein kinase-like (PK-like)"/>
    <property type="match status" value="1"/>
</dbReference>
<comment type="subcellular location">
    <subcellularLocation>
        <location evidence="1">Cell membrane</location>
        <topology evidence="1">Single-pass membrane protein</topology>
    </subcellularLocation>
</comment>
<evidence type="ECO:0000256" key="3">
    <source>
        <dbReference type="ARBA" id="ARBA00022527"/>
    </source>
</evidence>
<dbReference type="GO" id="GO:0004674">
    <property type="term" value="F:protein serine/threonine kinase activity"/>
    <property type="evidence" value="ECO:0007669"/>
    <property type="project" value="UniProtKB-KW"/>
</dbReference>
<evidence type="ECO:0000256" key="5">
    <source>
        <dbReference type="ARBA" id="ARBA00022692"/>
    </source>
</evidence>
<sequence length="289" mass="32035">MSSNISGPHHPPLPPPSPNIALGFNKSTFSYNELAAATGGFAQANLLGQGGFGYVHKGILPNGNEIAVKSLKSGTGRATMDWSTRLQIALGSAKGIACLREDCHPRIIHHDIKAANILIINYNFEAMVCVSFTNSSLTVMSLLGYRHYETLFIQLLILDWLSCLPTIILTFLHELWERLGKQDQMYLALEYASNSKLTDKSVVFSYGIMLLELITGRCPVDTTNSYMEDSLVDWTRPLLARALNDGIYDELVDARLENNYSPHEMAGMIACVVASIRHYVKRSPKRSQV</sequence>
<keyword evidence="15" id="KW-1185">Reference proteome</keyword>
<dbReference type="EC" id="2.7.11.1" evidence="2"/>
<dbReference type="InterPro" id="IPR047117">
    <property type="entry name" value="PERK1-13-like"/>
</dbReference>
<keyword evidence="10" id="KW-0472">Membrane</keyword>
<keyword evidence="4" id="KW-0808">Transferase</keyword>
<dbReference type="InterPro" id="IPR017441">
    <property type="entry name" value="Protein_kinase_ATP_BS"/>
</dbReference>
<dbReference type="GO" id="GO:0005524">
    <property type="term" value="F:ATP binding"/>
    <property type="evidence" value="ECO:0007669"/>
    <property type="project" value="UniProtKB-UniRule"/>
</dbReference>